<keyword evidence="1" id="KW-0503">Monooxygenase</keyword>
<accession>A0A6G4XQJ5</accession>
<evidence type="ECO:0000313" key="1">
    <source>
        <dbReference type="EMBL" id="NGO79087.1"/>
    </source>
</evidence>
<name>A0A6G4XQJ5_9ACTN</name>
<reference evidence="1 2" key="1">
    <citation type="submission" date="2020-02" db="EMBL/GenBank/DDBJ databases">
        <title>Whole-genome analyses of novel actinobacteria.</title>
        <authorList>
            <person name="Sahin N."/>
            <person name="Tokatli A."/>
        </authorList>
    </citation>
    <scope>NUCLEOTIDE SEQUENCE [LARGE SCALE GENOMIC DNA]</scope>
    <source>
        <strain evidence="1 2">YC504</strain>
    </source>
</reference>
<dbReference type="Proteomes" id="UP000481109">
    <property type="component" value="Unassembled WGS sequence"/>
</dbReference>
<dbReference type="RefSeq" id="WP_165334535.1">
    <property type="nucleotide sequence ID" value="NZ_JAAKZW010000131.1"/>
</dbReference>
<dbReference type="SUPFAM" id="SSF54909">
    <property type="entry name" value="Dimeric alpha+beta barrel"/>
    <property type="match status" value="1"/>
</dbReference>
<evidence type="ECO:0000313" key="2">
    <source>
        <dbReference type="Proteomes" id="UP000481109"/>
    </source>
</evidence>
<sequence>MTLRIDTVPNLDRPGVGAVLASTWNVGTPERQDAAVAAITNTWTGQQSRPWPADGPVSYSVFKGTDGESLLHLSQWRELSDYDAFVARHRTERNSEIDDAVPGIQRLRLDKYELYRGASRDPDRVPGAIVTVEVEFDGPDPARQRAWIDTVFEALGSDPAPHPGGLSGHFHTSFDGTKVLNFAQWTSVEDHIDALAAPGNGVGSSTPEWQRVHSFPGVVGGGVRRWLPAVSLSAG</sequence>
<comment type="caution">
    <text evidence="1">The sequence shown here is derived from an EMBL/GenBank/DDBJ whole genome shotgun (WGS) entry which is preliminary data.</text>
</comment>
<dbReference type="AlphaFoldDB" id="A0A6G4XQJ5"/>
<dbReference type="InterPro" id="IPR011008">
    <property type="entry name" value="Dimeric_a/b-barrel"/>
</dbReference>
<proteinExistence type="predicted"/>
<protein>
    <submittedName>
        <fullName evidence="1">Antibiotic biosynthesis monooxygenase</fullName>
    </submittedName>
</protein>
<dbReference type="GO" id="GO:0004497">
    <property type="term" value="F:monooxygenase activity"/>
    <property type="evidence" value="ECO:0007669"/>
    <property type="project" value="UniProtKB-KW"/>
</dbReference>
<keyword evidence="2" id="KW-1185">Reference proteome</keyword>
<keyword evidence="1" id="KW-0560">Oxidoreductase</keyword>
<organism evidence="1 2">
    <name type="scientific">Streptomyces mesophilus</name>
    <dbReference type="NCBI Taxonomy" id="1775132"/>
    <lineage>
        <taxon>Bacteria</taxon>
        <taxon>Bacillati</taxon>
        <taxon>Actinomycetota</taxon>
        <taxon>Actinomycetes</taxon>
        <taxon>Kitasatosporales</taxon>
        <taxon>Streptomycetaceae</taxon>
        <taxon>Streptomyces</taxon>
    </lineage>
</organism>
<dbReference type="Gene3D" id="3.30.70.100">
    <property type="match status" value="2"/>
</dbReference>
<dbReference type="EMBL" id="JAAKZW010000131">
    <property type="protein sequence ID" value="NGO79087.1"/>
    <property type="molecule type" value="Genomic_DNA"/>
</dbReference>
<gene>
    <name evidence="1" type="ORF">G6045_26035</name>
</gene>